<evidence type="ECO:0000313" key="5">
    <source>
        <dbReference type="EMBL" id="CAI4003247.1"/>
    </source>
</evidence>
<proteinExistence type="predicted"/>
<keyword evidence="1" id="KW-0489">Methyltransferase</keyword>
<comment type="caution">
    <text evidence="5">The sequence shown here is derived from an EMBL/GenBank/DDBJ whole genome shotgun (WGS) entry which is preliminary data.</text>
</comment>
<feature type="coiled-coil region" evidence="3">
    <location>
        <begin position="1267"/>
        <end position="1322"/>
    </location>
</feature>
<keyword evidence="2" id="KW-0808">Transferase</keyword>
<reference evidence="6 7" key="2">
    <citation type="submission" date="2024-05" db="EMBL/GenBank/DDBJ databases">
        <authorList>
            <person name="Chen Y."/>
            <person name="Shah S."/>
            <person name="Dougan E. K."/>
            <person name="Thang M."/>
            <person name="Chan C."/>
        </authorList>
    </citation>
    <scope>NUCLEOTIDE SEQUENCE [LARGE SCALE GENOMIC DNA]</scope>
</reference>
<sequence length="1349" mass="150895">MDPRLDHSSLGKPWSGIAVAHGDHAIRLGAHAQEVLWWGSALPDQKMAIYDARVSSGGAHFVLELAEYTKVVYIPEDDEVDMFKFKEVTAGVGGIGMAAKHLGFQCLALMDINQMVCETLAANGHYNVIQGDVLIPQDRFRLHECHNAKRGWLFSGFPCQPLSTQGDQKGEHDERAKVFFAVIKTAWEQQVKGLLLECVPAALTAPFVQNTLQQLGWSLGLEICQTTLTLSNFWPNKRTRWWALLVPKIYSVGHISNLPMDTYFQHLQDIFARWPIWSDEEERELEVSDLELEMFHNKAYGSDVRLLQVNQPAMWVLGHFLDSLGINQYGSTLGALKSYQQHLMREAHGRFQFDLKPFDTMVFAEQNDPPIPLKVTPGETISSLCQAESKLLEPGWHVAVHDDQGTLAKESKLQVAPLVGNYRLETRLKKQKKECEKGVIQLNFLIGVGQEVKMVGGRFIAGTFLFEAAASLGLSGNHLLQDAHGALHGLDERAWSSMLLTGLNMFQAEGIAITTPIGGLSDFCLDVMATWLIRQASKERSCFWMPAAMATVWFHDGSDNWLDHWALAALHGRLFMAIAINRHWILLEAFYQHGLLQVIYMDGQEHQEDAAILQFAVRLGKLVMIAPVSLTKNQLFPQLSCQTCGTVALLHLGERLGLWTDVQHPDELDWHRYLFQFFPEGILTAEGKGGQTDDRDLVWMLRDILREHGVPDDRTEERARAALDKIGATRLRDAVQSRNPWQALKALGSQPRVNFMFVKPDELERQIRQRAQSKFKVHSADKKNKVAKPKLEGSDVDPSQLKLIEDTFILQDKDTPVQQLQMSEVATHRAGLAFGRIAEVLPFIREGKSLSLDGLAVLTTSKIPPSEQGLLPVINLKFPAIYVPTQEPILLEGSLVNLGDLTIVRKQEMELIETVSIGTGVLKLTQYKDEWTQDWASLLKAPLKTILQQHPLFTVCSGQRCGGNCPRYHPPVDVELEAVVLDVWARAWLSLRGKRVDQENADLFQVLIRVPECLVKPLQRLSGTAGLYIEPRQSEGKGADQNSSVIWLPNCNLAEAQHKMKITEHACAIARFGGRYGIRVPAREAEHIHSQLNPEVPFASFEVHKTFELRPLPHGTQRLGVLSMLKAWGWKARPLQPCKADSNGMGWIVGAAEDPPSMIIPTKAGDVMISLHKAHGDGEGGSTLTSSARTQGYLRKQQKEERKGVPPSQGHSKAQASSSVMVTSEADPWIGNDPWGGWRSTPPNQDEPMHVKAMAESLEERVTTGVMSANEERFQKLEVDIAEIRQQNRKHEQWFQEAGAANQRLQTQVGTLSTQLAQNQQEVTSLSAEIKMGFQSMEALLSKKQRTDC</sequence>
<evidence type="ECO:0000313" key="7">
    <source>
        <dbReference type="Proteomes" id="UP001152797"/>
    </source>
</evidence>
<evidence type="ECO:0000256" key="3">
    <source>
        <dbReference type="SAM" id="Coils"/>
    </source>
</evidence>
<evidence type="ECO:0000256" key="1">
    <source>
        <dbReference type="ARBA" id="ARBA00022603"/>
    </source>
</evidence>
<accession>A0A9P1D2P8</accession>
<dbReference type="EMBL" id="CAMXCT020003235">
    <property type="protein sequence ID" value="CAL1156622.1"/>
    <property type="molecule type" value="Genomic_DNA"/>
</dbReference>
<dbReference type="InterPro" id="IPR029063">
    <property type="entry name" value="SAM-dependent_MTases_sf"/>
</dbReference>
<feature type="region of interest" description="Disordered" evidence="4">
    <location>
        <begin position="1174"/>
        <end position="1245"/>
    </location>
</feature>
<evidence type="ECO:0008006" key="8">
    <source>
        <dbReference type="Google" id="ProtNLM"/>
    </source>
</evidence>
<gene>
    <name evidence="5" type="ORF">C1SCF055_LOCUS29130</name>
</gene>
<protein>
    <recommendedName>
        <fullName evidence="8">DNA (cytosine-5-)-methyltransferase</fullName>
    </recommendedName>
</protein>
<dbReference type="InterPro" id="IPR001525">
    <property type="entry name" value="C5_MeTfrase"/>
</dbReference>
<feature type="compositionally biased region" description="Polar residues" evidence="4">
    <location>
        <begin position="1209"/>
        <end position="1222"/>
    </location>
</feature>
<dbReference type="EMBL" id="CAMXCT010003235">
    <property type="protein sequence ID" value="CAI4003247.1"/>
    <property type="molecule type" value="Genomic_DNA"/>
</dbReference>
<dbReference type="Gene3D" id="3.40.50.150">
    <property type="entry name" value="Vaccinia Virus protein VP39"/>
    <property type="match status" value="1"/>
</dbReference>
<dbReference type="Proteomes" id="UP001152797">
    <property type="component" value="Unassembled WGS sequence"/>
</dbReference>
<dbReference type="OrthoDB" id="440862at2759"/>
<dbReference type="GO" id="GO:0032259">
    <property type="term" value="P:methylation"/>
    <property type="evidence" value="ECO:0007669"/>
    <property type="project" value="UniProtKB-KW"/>
</dbReference>
<evidence type="ECO:0000313" key="6">
    <source>
        <dbReference type="EMBL" id="CAL4790559.1"/>
    </source>
</evidence>
<evidence type="ECO:0000256" key="2">
    <source>
        <dbReference type="ARBA" id="ARBA00022679"/>
    </source>
</evidence>
<keyword evidence="3" id="KW-0175">Coiled coil</keyword>
<dbReference type="EMBL" id="CAMXCT030003235">
    <property type="protein sequence ID" value="CAL4790559.1"/>
    <property type="molecule type" value="Genomic_DNA"/>
</dbReference>
<evidence type="ECO:0000256" key="4">
    <source>
        <dbReference type="SAM" id="MobiDB-lite"/>
    </source>
</evidence>
<reference evidence="5" key="1">
    <citation type="submission" date="2022-10" db="EMBL/GenBank/DDBJ databases">
        <authorList>
            <person name="Chen Y."/>
            <person name="Dougan E. K."/>
            <person name="Chan C."/>
            <person name="Rhodes N."/>
            <person name="Thang M."/>
        </authorList>
    </citation>
    <scope>NUCLEOTIDE SEQUENCE</scope>
</reference>
<organism evidence="5">
    <name type="scientific">Cladocopium goreaui</name>
    <dbReference type="NCBI Taxonomy" id="2562237"/>
    <lineage>
        <taxon>Eukaryota</taxon>
        <taxon>Sar</taxon>
        <taxon>Alveolata</taxon>
        <taxon>Dinophyceae</taxon>
        <taxon>Suessiales</taxon>
        <taxon>Symbiodiniaceae</taxon>
        <taxon>Cladocopium</taxon>
    </lineage>
</organism>
<dbReference type="GO" id="GO:0008168">
    <property type="term" value="F:methyltransferase activity"/>
    <property type="evidence" value="ECO:0007669"/>
    <property type="project" value="UniProtKB-KW"/>
</dbReference>
<dbReference type="Pfam" id="PF00145">
    <property type="entry name" value="DNA_methylase"/>
    <property type="match status" value="1"/>
</dbReference>
<keyword evidence="7" id="KW-1185">Reference proteome</keyword>
<name>A0A9P1D2P8_9DINO</name>
<dbReference type="SUPFAM" id="SSF53335">
    <property type="entry name" value="S-adenosyl-L-methionine-dependent methyltransferases"/>
    <property type="match status" value="1"/>
</dbReference>